<organism evidence="2 3">
    <name type="scientific">Nakamurella multipartita (strain ATCC 700099 / DSM 44233 / CIP 104796 / JCM 9543 / NBRC 105858 / Y-104)</name>
    <name type="common">Microsphaera multipartita</name>
    <dbReference type="NCBI Taxonomy" id="479431"/>
    <lineage>
        <taxon>Bacteria</taxon>
        <taxon>Bacillati</taxon>
        <taxon>Actinomycetota</taxon>
        <taxon>Actinomycetes</taxon>
        <taxon>Nakamurellales</taxon>
        <taxon>Nakamurellaceae</taxon>
        <taxon>Nakamurella</taxon>
    </lineage>
</organism>
<dbReference type="KEGG" id="nml:Namu_2759"/>
<keyword evidence="3" id="KW-1185">Reference proteome</keyword>
<gene>
    <name evidence="2" type="ordered locus">Namu_2759</name>
</gene>
<evidence type="ECO:0000313" key="2">
    <source>
        <dbReference type="EMBL" id="ACV79105.1"/>
    </source>
</evidence>
<dbReference type="Proteomes" id="UP000002218">
    <property type="component" value="Chromosome"/>
</dbReference>
<dbReference type="InParanoid" id="C8X8Q0"/>
<reference evidence="3" key="1">
    <citation type="submission" date="2009-09" db="EMBL/GenBank/DDBJ databases">
        <title>The complete genome of Nakamurella multipartita DSM 44233.</title>
        <authorList>
            <consortium name="US DOE Joint Genome Institute (JGI-PGF)"/>
            <person name="Lucas S."/>
            <person name="Copeland A."/>
            <person name="Lapidus A."/>
            <person name="Glavina del Rio T."/>
            <person name="Dalin E."/>
            <person name="Tice H."/>
            <person name="Bruce D."/>
            <person name="Goodwin L."/>
            <person name="Pitluck S."/>
            <person name="Kyrpides N."/>
            <person name="Mavromatis K."/>
            <person name="Ivanova N."/>
            <person name="Ovchinnikova G."/>
            <person name="Sims D."/>
            <person name="Meincke L."/>
            <person name="Brettin T."/>
            <person name="Detter J.C."/>
            <person name="Han C."/>
            <person name="Larimer F."/>
            <person name="Land M."/>
            <person name="Hauser L."/>
            <person name="Markowitz V."/>
            <person name="Cheng J.-F."/>
            <person name="Hugenholtz P."/>
            <person name="Woyke T."/>
            <person name="Wu D."/>
            <person name="Klenk H.-P."/>
            <person name="Eisen J.A."/>
        </authorList>
    </citation>
    <scope>NUCLEOTIDE SEQUENCE [LARGE SCALE GENOMIC DNA]</scope>
    <source>
        <strain evidence="3">ATCC 700099 / DSM 44233 / CIP 104796 / JCM 9543 / NBRC 105858 / Y-104</strain>
    </source>
</reference>
<reference evidence="2 3" key="2">
    <citation type="journal article" date="2010" name="Stand. Genomic Sci.">
        <title>Complete genome sequence of Nakamurella multipartita type strain (Y-104).</title>
        <authorList>
            <person name="Tice H."/>
            <person name="Mayilraj S."/>
            <person name="Sims D."/>
            <person name="Lapidus A."/>
            <person name="Nolan M."/>
            <person name="Lucas S."/>
            <person name="Glavina Del Rio T."/>
            <person name="Copeland A."/>
            <person name="Cheng J.F."/>
            <person name="Meincke L."/>
            <person name="Bruce D."/>
            <person name="Goodwin L."/>
            <person name="Pitluck S."/>
            <person name="Ivanova N."/>
            <person name="Mavromatis K."/>
            <person name="Ovchinnikova G."/>
            <person name="Pati A."/>
            <person name="Chen A."/>
            <person name="Palaniappan K."/>
            <person name="Land M."/>
            <person name="Hauser L."/>
            <person name="Chang Y.J."/>
            <person name="Jeffries C.D."/>
            <person name="Detter J.C."/>
            <person name="Brettin T."/>
            <person name="Rohde M."/>
            <person name="Goker M."/>
            <person name="Bristow J."/>
            <person name="Eisen J.A."/>
            <person name="Markowitz V."/>
            <person name="Hugenholtz P."/>
            <person name="Kyrpides N.C."/>
            <person name="Klenk H.P."/>
            <person name="Chen F."/>
        </authorList>
    </citation>
    <scope>NUCLEOTIDE SEQUENCE [LARGE SCALE GENOMIC DNA]</scope>
    <source>
        <strain evidence="3">ATCC 700099 / DSM 44233 / CIP 104796 / JCM 9543 / NBRC 105858 / Y-104</strain>
    </source>
</reference>
<keyword evidence="1" id="KW-1133">Transmembrane helix</keyword>
<dbReference type="HOGENOM" id="CLU_2771575_0_0_11"/>
<keyword evidence="1" id="KW-0472">Membrane</keyword>
<evidence type="ECO:0000313" key="3">
    <source>
        <dbReference type="Proteomes" id="UP000002218"/>
    </source>
</evidence>
<dbReference type="STRING" id="479431.Namu_2759"/>
<evidence type="ECO:0000256" key="1">
    <source>
        <dbReference type="SAM" id="Phobius"/>
    </source>
</evidence>
<keyword evidence="1" id="KW-0812">Transmembrane</keyword>
<proteinExistence type="predicted"/>
<name>C8X8Q0_NAKMY</name>
<protein>
    <submittedName>
        <fullName evidence="2">Uncharacterized protein</fullName>
    </submittedName>
</protein>
<dbReference type="EMBL" id="CP001737">
    <property type="protein sequence ID" value="ACV79105.1"/>
    <property type="molecule type" value="Genomic_DNA"/>
</dbReference>
<feature type="transmembrane region" description="Helical" evidence="1">
    <location>
        <begin position="38"/>
        <end position="55"/>
    </location>
</feature>
<accession>C8X8Q0</accession>
<dbReference type="AlphaFoldDB" id="C8X8Q0"/>
<sequence>MVQEKIDRAYAWLVAHMVALRADSAEERDRGAVSMETAVIWGVVLVIAVGVGLLLKDWVFGKVNDVVLQ</sequence>